<feature type="compositionally biased region" description="Acidic residues" evidence="1">
    <location>
        <begin position="99"/>
        <end position="112"/>
    </location>
</feature>
<proteinExistence type="predicted"/>
<gene>
    <name evidence="2" type="ORF">LCGC14_2862430</name>
</gene>
<comment type="caution">
    <text evidence="2">The sequence shown here is derived from an EMBL/GenBank/DDBJ whole genome shotgun (WGS) entry which is preliminary data.</text>
</comment>
<evidence type="ECO:0000313" key="2">
    <source>
        <dbReference type="EMBL" id="KKK76556.1"/>
    </source>
</evidence>
<reference evidence="2" key="1">
    <citation type="journal article" date="2015" name="Nature">
        <title>Complex archaea that bridge the gap between prokaryotes and eukaryotes.</title>
        <authorList>
            <person name="Spang A."/>
            <person name="Saw J.H."/>
            <person name="Jorgensen S.L."/>
            <person name="Zaremba-Niedzwiedzka K."/>
            <person name="Martijn J."/>
            <person name="Lind A.E."/>
            <person name="van Eijk R."/>
            <person name="Schleper C."/>
            <person name="Guy L."/>
            <person name="Ettema T.J."/>
        </authorList>
    </citation>
    <scope>NUCLEOTIDE SEQUENCE</scope>
</reference>
<feature type="region of interest" description="Disordered" evidence="1">
    <location>
        <begin position="92"/>
        <end position="112"/>
    </location>
</feature>
<dbReference type="AlphaFoldDB" id="A0A0F9AWF3"/>
<protein>
    <submittedName>
        <fullName evidence="2">Uncharacterized protein</fullName>
    </submittedName>
</protein>
<dbReference type="EMBL" id="LAZR01055353">
    <property type="protein sequence ID" value="KKK76556.1"/>
    <property type="molecule type" value="Genomic_DNA"/>
</dbReference>
<organism evidence="2">
    <name type="scientific">marine sediment metagenome</name>
    <dbReference type="NCBI Taxonomy" id="412755"/>
    <lineage>
        <taxon>unclassified sequences</taxon>
        <taxon>metagenomes</taxon>
        <taxon>ecological metagenomes</taxon>
    </lineage>
</organism>
<accession>A0A0F9AWF3</accession>
<name>A0A0F9AWF3_9ZZZZ</name>
<evidence type="ECO:0000256" key="1">
    <source>
        <dbReference type="SAM" id="MobiDB-lite"/>
    </source>
</evidence>
<sequence length="112" mass="12449">MRKAGYTDDVYRGLERQTKIKNVVRAAMADLSKPYDWDSGLYVLFDEVGQAGLEPSGYDIIYAVRQVDRGEEAAIVEMLTDLYLEVASEPAKPLVGGDGEADEPVDDEIEFQ</sequence>